<proteinExistence type="predicted"/>
<keyword evidence="3" id="KW-1185">Reference proteome</keyword>
<dbReference type="SUPFAM" id="SSF51735">
    <property type="entry name" value="NAD(P)-binding Rossmann-fold domains"/>
    <property type="match status" value="1"/>
</dbReference>
<organism evidence="2 3">
    <name type="scientific">Tepidimicrobium xylanilyticum</name>
    <dbReference type="NCBI Taxonomy" id="1123352"/>
    <lineage>
        <taxon>Bacteria</taxon>
        <taxon>Bacillati</taxon>
        <taxon>Bacillota</taxon>
        <taxon>Tissierellia</taxon>
        <taxon>Tissierellales</taxon>
        <taxon>Tepidimicrobiaceae</taxon>
        <taxon>Tepidimicrobium</taxon>
    </lineage>
</organism>
<gene>
    <name evidence="2" type="ORF">SAMN05660923_02622</name>
</gene>
<evidence type="ECO:0000259" key="1">
    <source>
        <dbReference type="SMART" id="SM00858"/>
    </source>
</evidence>
<dbReference type="CDD" id="cd11616">
    <property type="entry name" value="SAF_DH_OX_like"/>
    <property type="match status" value="1"/>
</dbReference>
<dbReference type="RefSeq" id="WP_093754423.1">
    <property type="nucleotide sequence ID" value="NZ_FNNG01000014.1"/>
</dbReference>
<feature type="domain" description="SAF" evidence="1">
    <location>
        <begin position="346"/>
        <end position="412"/>
    </location>
</feature>
<accession>A0A1H3D6M3</accession>
<dbReference type="SMART" id="SM00858">
    <property type="entry name" value="SAF"/>
    <property type="match status" value="1"/>
</dbReference>
<reference evidence="2 3" key="1">
    <citation type="submission" date="2016-10" db="EMBL/GenBank/DDBJ databases">
        <authorList>
            <person name="de Groot N.N."/>
        </authorList>
    </citation>
    <scope>NUCLEOTIDE SEQUENCE [LARGE SCALE GENOMIC DNA]</scope>
    <source>
        <strain evidence="2 3">DSM 23310</strain>
    </source>
</reference>
<dbReference type="InterPro" id="IPR036291">
    <property type="entry name" value="NAD(P)-bd_dom_sf"/>
</dbReference>
<dbReference type="OrthoDB" id="9777844at2"/>
<dbReference type="Pfam" id="PF08666">
    <property type="entry name" value="SAF"/>
    <property type="match status" value="1"/>
</dbReference>
<dbReference type="InterPro" id="IPR013974">
    <property type="entry name" value="SAF"/>
</dbReference>
<dbReference type="PANTHER" id="PTHR37850:SF2">
    <property type="entry name" value="SAF DOMAIN PROTEIN"/>
    <property type="match status" value="1"/>
</dbReference>
<dbReference type="Pfam" id="PF21135">
    <property type="entry name" value="DRL_cat"/>
    <property type="match status" value="1"/>
</dbReference>
<evidence type="ECO:0000313" key="3">
    <source>
        <dbReference type="Proteomes" id="UP000198828"/>
    </source>
</evidence>
<dbReference type="PANTHER" id="PTHR37850">
    <property type="entry name" value="STRU PROTEIN"/>
    <property type="match status" value="1"/>
</dbReference>
<protein>
    <submittedName>
        <fullName evidence="2">Predicted homoserine dehydrogenase, contains C-terminal SAF domain</fullName>
    </submittedName>
</protein>
<dbReference type="Gene3D" id="3.40.50.720">
    <property type="entry name" value="NAD(P)-binding Rossmann-like Domain"/>
    <property type="match status" value="1"/>
</dbReference>
<dbReference type="InterPro" id="IPR048423">
    <property type="entry name" value="DRL_cat"/>
</dbReference>
<dbReference type="AlphaFoldDB" id="A0A1H3D6M3"/>
<dbReference type="Proteomes" id="UP000198828">
    <property type="component" value="Unassembled WGS sequence"/>
</dbReference>
<name>A0A1H3D6M3_9FIRM</name>
<evidence type="ECO:0000313" key="2">
    <source>
        <dbReference type="EMBL" id="SDX62152.1"/>
    </source>
</evidence>
<dbReference type="EMBL" id="FNNG01000014">
    <property type="protein sequence ID" value="SDX62152.1"/>
    <property type="molecule type" value="Genomic_DNA"/>
</dbReference>
<sequence>MLGLNEKLRELEANNAHIRVALVGAGQMGKGMISQIMLMNGMIPSLVIDINLENAIQSFTLAGIPKEDIVIANTLEEINVAIEKNKYVVSENAEFASKANLVDVVVDATGVPEVGAKVAMDTIFNKKHIVMLNVETDVVIGHILNKLAKNAGVVYTGTAGDEPGAVKELYDFADALGFDIVAIGKGKNNPVNLEANPDNVREQALKSGVSPKMLTSFKDGTKTMVEMTAMANATGFIPDVRGGHGVSATVNELPGIYRLKEDGGILNQYKIVDYVNGVAPGVFIIVTSKLPQVHHEMQYLSMGPGPNYVLYRPYHLTSLETPLTVARAAIYNEPTIVPLDGEPVAETITVAKRDLKAGERLDGIGGFTVYGSIETYKKAKEERLLPIGLVNKNTIVKRDIKKGEYLTYDMVELDTTTLIYKLRQLQEETIK</sequence>